<feature type="transmembrane region" description="Helical" evidence="1">
    <location>
        <begin position="70"/>
        <end position="92"/>
    </location>
</feature>
<evidence type="ECO:0000313" key="3">
    <source>
        <dbReference type="Proteomes" id="UP000001876"/>
    </source>
</evidence>
<evidence type="ECO:0000256" key="1">
    <source>
        <dbReference type="SAM" id="Phobius"/>
    </source>
</evidence>
<reference evidence="2 3" key="1">
    <citation type="journal article" date="2009" name="Science">
        <title>Green evolution and dynamic adaptations revealed by genomes of the marine picoeukaryotes Micromonas.</title>
        <authorList>
            <person name="Worden A.Z."/>
            <person name="Lee J.H."/>
            <person name="Mock T."/>
            <person name="Rouze P."/>
            <person name="Simmons M.P."/>
            <person name="Aerts A.L."/>
            <person name="Allen A.E."/>
            <person name="Cuvelier M.L."/>
            <person name="Derelle E."/>
            <person name="Everett M.V."/>
            <person name="Foulon E."/>
            <person name="Grimwood J."/>
            <person name="Gundlach H."/>
            <person name="Henrissat B."/>
            <person name="Napoli C."/>
            <person name="McDonald S.M."/>
            <person name="Parker M.S."/>
            <person name="Rombauts S."/>
            <person name="Salamov A."/>
            <person name="Von Dassow P."/>
            <person name="Badger J.H."/>
            <person name="Coutinho P.M."/>
            <person name="Demir E."/>
            <person name="Dubchak I."/>
            <person name="Gentemann C."/>
            <person name="Eikrem W."/>
            <person name="Gready J.E."/>
            <person name="John U."/>
            <person name="Lanier W."/>
            <person name="Lindquist E.A."/>
            <person name="Lucas S."/>
            <person name="Mayer K.F."/>
            <person name="Moreau H."/>
            <person name="Not F."/>
            <person name="Otillar R."/>
            <person name="Panaud O."/>
            <person name="Pangilinan J."/>
            <person name="Paulsen I."/>
            <person name="Piegu B."/>
            <person name="Poliakov A."/>
            <person name="Robbens S."/>
            <person name="Schmutz J."/>
            <person name="Toulza E."/>
            <person name="Wyss T."/>
            <person name="Zelensky A."/>
            <person name="Zhou K."/>
            <person name="Armbrust E.V."/>
            <person name="Bhattacharya D."/>
            <person name="Goodenough U.W."/>
            <person name="Van de Peer Y."/>
            <person name="Grigoriev I.V."/>
        </authorList>
    </citation>
    <scope>NUCLEOTIDE SEQUENCE [LARGE SCALE GENOMIC DNA]</scope>
    <source>
        <strain evidence="2 3">CCMP1545</strain>
    </source>
</reference>
<dbReference type="GeneID" id="9688101"/>
<sequence length="111" mass="12301">MPSRRTALPLDDSALESAREARRKKLCELQVRRASRCPTSVVRSSSRANAISHVSPRRASVARLVSPQQYVLASIIISSVFYVIFASAWHMATSDRPPAYKPRPYLGFGGN</sequence>
<organism evidence="3">
    <name type="scientific">Micromonas pusilla (strain CCMP1545)</name>
    <name type="common">Picoplanktonic green alga</name>
    <dbReference type="NCBI Taxonomy" id="564608"/>
    <lineage>
        <taxon>Eukaryota</taxon>
        <taxon>Viridiplantae</taxon>
        <taxon>Chlorophyta</taxon>
        <taxon>Mamiellophyceae</taxon>
        <taxon>Mamiellales</taxon>
        <taxon>Mamiellaceae</taxon>
        <taxon>Micromonas</taxon>
    </lineage>
</organism>
<evidence type="ECO:0000313" key="2">
    <source>
        <dbReference type="EMBL" id="EEH53480.1"/>
    </source>
</evidence>
<dbReference type="Proteomes" id="UP000001876">
    <property type="component" value="Unassembled WGS sequence"/>
</dbReference>
<gene>
    <name evidence="2" type="ORF">MICPUCDRAFT_52271</name>
</gene>
<keyword evidence="1" id="KW-0472">Membrane</keyword>
<keyword evidence="3" id="KW-1185">Reference proteome</keyword>
<name>C1N3R6_MICPC</name>
<proteinExistence type="predicted"/>
<accession>C1N3R6</accession>
<dbReference type="AlphaFoldDB" id="C1N3R6"/>
<keyword evidence="1" id="KW-0812">Transmembrane</keyword>
<dbReference type="KEGG" id="mpp:MICPUCDRAFT_52271"/>
<dbReference type="RefSeq" id="XP_003062661.1">
    <property type="nucleotide sequence ID" value="XM_003062615.1"/>
</dbReference>
<dbReference type="EMBL" id="GG663746">
    <property type="protein sequence ID" value="EEH53480.1"/>
    <property type="molecule type" value="Genomic_DNA"/>
</dbReference>
<keyword evidence="1" id="KW-1133">Transmembrane helix</keyword>
<protein>
    <submittedName>
        <fullName evidence="2">Predicted protein</fullName>
    </submittedName>
</protein>